<protein>
    <recommendedName>
        <fullName evidence="3">Integrase SAM-like N-terminal domain-containing protein</fullName>
    </recommendedName>
</protein>
<reference evidence="1 2" key="1">
    <citation type="submission" date="2021-03" db="EMBL/GenBank/DDBJ databases">
        <title>Genomic Encyclopedia of Type Strains, Phase IV (KMG-IV): sequencing the most valuable type-strain genomes for metagenomic binning, comparative biology and taxonomic classification.</title>
        <authorList>
            <person name="Goeker M."/>
        </authorList>
    </citation>
    <scope>NUCLEOTIDE SEQUENCE [LARGE SCALE GENOMIC DNA]</scope>
    <source>
        <strain evidence="1 2">DSM 25609</strain>
    </source>
</reference>
<evidence type="ECO:0000313" key="1">
    <source>
        <dbReference type="EMBL" id="MBP1970205.1"/>
    </source>
</evidence>
<keyword evidence="2" id="KW-1185">Reference proteome</keyword>
<dbReference type="RefSeq" id="WP_209463347.1">
    <property type="nucleotide sequence ID" value="NZ_CP110224.1"/>
</dbReference>
<proteinExistence type="predicted"/>
<organism evidence="1 2">
    <name type="scientific">Virgibacillus natechei</name>
    <dbReference type="NCBI Taxonomy" id="1216297"/>
    <lineage>
        <taxon>Bacteria</taxon>
        <taxon>Bacillati</taxon>
        <taxon>Bacillota</taxon>
        <taxon>Bacilli</taxon>
        <taxon>Bacillales</taxon>
        <taxon>Bacillaceae</taxon>
        <taxon>Virgibacillus</taxon>
    </lineage>
</organism>
<sequence>MRNKKLDKESLNSIINNFKTFYRDKFATKHMRNTAQLTSLKEFNYDHFLDKYKTKFLNNNDDTLSIAKSLIYQQILGQSVNILFEQ</sequence>
<evidence type="ECO:0000313" key="2">
    <source>
        <dbReference type="Proteomes" id="UP001519345"/>
    </source>
</evidence>
<dbReference type="Proteomes" id="UP001519345">
    <property type="component" value="Unassembled WGS sequence"/>
</dbReference>
<name>A0ABS4II05_9BACI</name>
<dbReference type="EMBL" id="JAGGKX010000011">
    <property type="protein sequence ID" value="MBP1970205.1"/>
    <property type="molecule type" value="Genomic_DNA"/>
</dbReference>
<gene>
    <name evidence="1" type="ORF">J2Z83_002323</name>
</gene>
<evidence type="ECO:0008006" key="3">
    <source>
        <dbReference type="Google" id="ProtNLM"/>
    </source>
</evidence>
<comment type="caution">
    <text evidence="1">The sequence shown here is derived from an EMBL/GenBank/DDBJ whole genome shotgun (WGS) entry which is preliminary data.</text>
</comment>
<accession>A0ABS4II05</accession>